<reference evidence="1 2" key="1">
    <citation type="journal article" date="2023" name="Nucleic Acids Res.">
        <title>The hologenome of Daphnia magna reveals possible DNA methylation and microbiome-mediated evolution of the host genome.</title>
        <authorList>
            <person name="Chaturvedi A."/>
            <person name="Li X."/>
            <person name="Dhandapani V."/>
            <person name="Marshall H."/>
            <person name="Kissane S."/>
            <person name="Cuenca-Cambronero M."/>
            <person name="Asole G."/>
            <person name="Calvet F."/>
            <person name="Ruiz-Romero M."/>
            <person name="Marangio P."/>
            <person name="Guigo R."/>
            <person name="Rago D."/>
            <person name="Mirbahai L."/>
            <person name="Eastwood N."/>
            <person name="Colbourne J.K."/>
            <person name="Zhou J."/>
            <person name="Mallon E."/>
            <person name="Orsini L."/>
        </authorList>
    </citation>
    <scope>NUCLEOTIDE SEQUENCE [LARGE SCALE GENOMIC DNA]</scope>
    <source>
        <strain evidence="1">LRV0_1</strain>
    </source>
</reference>
<protein>
    <submittedName>
        <fullName evidence="1">Uncharacterized protein</fullName>
    </submittedName>
</protein>
<proteinExistence type="predicted"/>
<evidence type="ECO:0000313" key="1">
    <source>
        <dbReference type="EMBL" id="KAK4006765.1"/>
    </source>
</evidence>
<evidence type="ECO:0000313" key="2">
    <source>
        <dbReference type="Proteomes" id="UP001234178"/>
    </source>
</evidence>
<keyword evidence="2" id="KW-1185">Reference proteome</keyword>
<dbReference type="Proteomes" id="UP001234178">
    <property type="component" value="Unassembled WGS sequence"/>
</dbReference>
<dbReference type="EMBL" id="JAOYFB010000002">
    <property type="protein sequence ID" value="KAK4006765.1"/>
    <property type="molecule type" value="Genomic_DNA"/>
</dbReference>
<gene>
    <name evidence="1" type="ORF">OUZ56_011923</name>
</gene>
<comment type="caution">
    <text evidence="1">The sequence shown here is derived from an EMBL/GenBank/DDBJ whole genome shotgun (WGS) entry which is preliminary data.</text>
</comment>
<name>A0ABQ9Z1I8_9CRUS</name>
<accession>A0ABQ9Z1I8</accession>
<sequence>MVAGQLKRVHGSSLCEKGVELDESFLGIRDDTVQTAQKNRDRAPQVIRSFLIGGMENNAKRQFLNSVTQHLVQLYIPSK</sequence>
<organism evidence="1 2">
    <name type="scientific">Daphnia magna</name>
    <dbReference type="NCBI Taxonomy" id="35525"/>
    <lineage>
        <taxon>Eukaryota</taxon>
        <taxon>Metazoa</taxon>
        <taxon>Ecdysozoa</taxon>
        <taxon>Arthropoda</taxon>
        <taxon>Crustacea</taxon>
        <taxon>Branchiopoda</taxon>
        <taxon>Diplostraca</taxon>
        <taxon>Cladocera</taxon>
        <taxon>Anomopoda</taxon>
        <taxon>Daphniidae</taxon>
        <taxon>Daphnia</taxon>
    </lineage>
</organism>